<evidence type="ECO:0000256" key="1">
    <source>
        <dbReference type="SAM" id="SignalP"/>
    </source>
</evidence>
<gene>
    <name evidence="2" type="ORF">FNT36_21770</name>
</gene>
<feature type="chain" id="PRO_5021811668" description="DUF3575 domain-containing protein" evidence="1">
    <location>
        <begin position="32"/>
        <end position="255"/>
    </location>
</feature>
<reference evidence="2 3" key="1">
    <citation type="submission" date="2019-07" db="EMBL/GenBank/DDBJ databases">
        <title>Hymenobacter sp. straun FUR1 Genome sequencing and assembly.</title>
        <authorList>
            <person name="Chhetri G."/>
        </authorList>
    </citation>
    <scope>NUCLEOTIDE SEQUENCE [LARGE SCALE GENOMIC DNA]</scope>
    <source>
        <strain evidence="2 3">Fur1</strain>
    </source>
</reference>
<protein>
    <recommendedName>
        <fullName evidence="4">DUF3575 domain-containing protein</fullName>
    </recommendedName>
</protein>
<dbReference type="AlphaFoldDB" id="A0A558BMR4"/>
<evidence type="ECO:0000313" key="2">
    <source>
        <dbReference type="EMBL" id="TVT37799.1"/>
    </source>
</evidence>
<evidence type="ECO:0000313" key="3">
    <source>
        <dbReference type="Proteomes" id="UP000317624"/>
    </source>
</evidence>
<comment type="caution">
    <text evidence="2">The sequence shown here is derived from an EMBL/GenBank/DDBJ whole genome shotgun (WGS) entry which is preliminary data.</text>
</comment>
<organism evidence="2 3">
    <name type="scientific">Hymenobacter setariae</name>
    <dbReference type="NCBI Taxonomy" id="2594794"/>
    <lineage>
        <taxon>Bacteria</taxon>
        <taxon>Pseudomonadati</taxon>
        <taxon>Bacteroidota</taxon>
        <taxon>Cytophagia</taxon>
        <taxon>Cytophagales</taxon>
        <taxon>Hymenobacteraceae</taxon>
        <taxon>Hymenobacter</taxon>
    </lineage>
</organism>
<dbReference type="Proteomes" id="UP000317624">
    <property type="component" value="Unassembled WGS sequence"/>
</dbReference>
<name>A0A558BMR4_9BACT</name>
<dbReference type="OrthoDB" id="912723at2"/>
<keyword evidence="3" id="KW-1185">Reference proteome</keyword>
<dbReference type="EMBL" id="VMRJ01000006">
    <property type="protein sequence ID" value="TVT37799.1"/>
    <property type="molecule type" value="Genomic_DNA"/>
</dbReference>
<keyword evidence="1" id="KW-0732">Signal</keyword>
<proteinExistence type="predicted"/>
<sequence>MAIPYRRLLPSGFGLAMGMLTWLSASQPATAQTPLDSTTTHAEEVLTAPPLASTTAPPVQVQEEQLWKLGLNNLLLLPANWSREVSNVPSAVRYGRYGLHLGYERKLRAPWSVLVEISPYWLSYSPVGTASHEQALCARAQVAGRYYYNLERRLRLGKSAGNFAGNYFSVALGGGFGRQAHETAFLFYNRSGPFARFDGAILYGLQRRLGSHGFFDFNAGIPFAFSSGAATSTYYLGASGPTLALNLRLGLCLGR</sequence>
<evidence type="ECO:0008006" key="4">
    <source>
        <dbReference type="Google" id="ProtNLM"/>
    </source>
</evidence>
<feature type="signal peptide" evidence="1">
    <location>
        <begin position="1"/>
        <end position="31"/>
    </location>
</feature>
<accession>A0A558BMR4</accession>
<dbReference type="RefSeq" id="WP_144852098.1">
    <property type="nucleotide sequence ID" value="NZ_VMRJ01000006.1"/>
</dbReference>